<dbReference type="AlphaFoldDB" id="A0AAV4TZ06"/>
<keyword evidence="1" id="KW-0812">Transmembrane</keyword>
<reference evidence="2 3" key="1">
    <citation type="submission" date="2021-06" db="EMBL/GenBank/DDBJ databases">
        <title>Caerostris darwini draft genome.</title>
        <authorList>
            <person name="Kono N."/>
            <person name="Arakawa K."/>
        </authorList>
    </citation>
    <scope>NUCLEOTIDE SEQUENCE [LARGE SCALE GENOMIC DNA]</scope>
</reference>
<accession>A0AAV4TZ06</accession>
<keyword evidence="1" id="KW-0472">Membrane</keyword>
<dbReference type="Proteomes" id="UP001054837">
    <property type="component" value="Unassembled WGS sequence"/>
</dbReference>
<feature type="transmembrane region" description="Helical" evidence="1">
    <location>
        <begin position="65"/>
        <end position="84"/>
    </location>
</feature>
<evidence type="ECO:0000313" key="2">
    <source>
        <dbReference type="EMBL" id="GIY49803.1"/>
    </source>
</evidence>
<evidence type="ECO:0000313" key="3">
    <source>
        <dbReference type="Proteomes" id="UP001054837"/>
    </source>
</evidence>
<name>A0AAV4TZ06_9ARAC</name>
<keyword evidence="1" id="KW-1133">Transmembrane helix</keyword>
<feature type="transmembrane region" description="Helical" evidence="1">
    <location>
        <begin position="96"/>
        <end position="119"/>
    </location>
</feature>
<gene>
    <name evidence="2" type="primary">AVEN_255395_1</name>
    <name evidence="2" type="ORF">CDAR_576121</name>
</gene>
<organism evidence="2 3">
    <name type="scientific">Caerostris darwini</name>
    <dbReference type="NCBI Taxonomy" id="1538125"/>
    <lineage>
        <taxon>Eukaryota</taxon>
        <taxon>Metazoa</taxon>
        <taxon>Ecdysozoa</taxon>
        <taxon>Arthropoda</taxon>
        <taxon>Chelicerata</taxon>
        <taxon>Arachnida</taxon>
        <taxon>Araneae</taxon>
        <taxon>Araneomorphae</taxon>
        <taxon>Entelegynae</taxon>
        <taxon>Araneoidea</taxon>
        <taxon>Araneidae</taxon>
        <taxon>Caerostris</taxon>
    </lineage>
</organism>
<proteinExistence type="predicted"/>
<sequence length="252" mass="27952">MSTPLKLNVTFWDMPDRSNNGYAKNSGHALSKKTLAKYFNPLPVKVSIILVALSVVWVLDATRMIGTVLPFLAVAGVHFWHTVLYRGRLTAEMAHLLLCASVLAEIVGNSVATCFGIWTVIHSGILLLTGVLVGQEPTLVLYASCRLFLWVCLPWMPDTVRTVLCYASIVLGSLAAKYLEALLVGQIVSDMKPPTPRRRRISNNTVYNVYKMRRTSLPALGGSNKAVHHSFGYQEEKVQKRLITVKITVSER</sequence>
<evidence type="ECO:0000256" key="1">
    <source>
        <dbReference type="SAM" id="Phobius"/>
    </source>
</evidence>
<feature type="transmembrane region" description="Helical" evidence="1">
    <location>
        <begin position="42"/>
        <end position="59"/>
    </location>
</feature>
<protein>
    <submittedName>
        <fullName evidence="2">Uncharacterized protein</fullName>
    </submittedName>
</protein>
<dbReference type="EMBL" id="BPLQ01010294">
    <property type="protein sequence ID" value="GIY49803.1"/>
    <property type="molecule type" value="Genomic_DNA"/>
</dbReference>
<keyword evidence="3" id="KW-1185">Reference proteome</keyword>
<comment type="caution">
    <text evidence="2">The sequence shown here is derived from an EMBL/GenBank/DDBJ whole genome shotgun (WGS) entry which is preliminary data.</text>
</comment>